<proteinExistence type="predicted"/>
<dbReference type="Pfam" id="PF20903">
    <property type="entry name" value="SPL"/>
    <property type="match status" value="1"/>
</dbReference>
<evidence type="ECO:0000313" key="2">
    <source>
        <dbReference type="Proteomes" id="UP000247465"/>
    </source>
</evidence>
<dbReference type="PANTHER" id="PTHR37822">
    <property type="entry name" value="SPORE PHOTOPRODUCT LYASE-RELATED"/>
    <property type="match status" value="1"/>
</dbReference>
<evidence type="ECO:0000313" key="1">
    <source>
        <dbReference type="EMBL" id="AWT60765.1"/>
    </source>
</evidence>
<dbReference type="PANTHER" id="PTHR37822:SF2">
    <property type="entry name" value="SPORE PHOTOPRODUCT LYASE"/>
    <property type="match status" value="1"/>
</dbReference>
<sequence length="339" mass="39224">MKLNPNFSHIYIEENAIPYKWAQRILARFPKATVIHISDYKEVFGRSGQNFRLQKASMKLILAVKKDGFLYPGSPNAQNFGLTNFYYNALILNCLYDCTYCYLQGMYTSGNPLLFVNLEDYFTATNKALHRREDPYSPLYLAISYDTDLLAFESIIPYCREWIQFARNTPELLIEIRTKSVNYGSIKDLEPTDQVILAWTLSPASVAGTYEQGAPPLIHRLQAAQRAIDNGWQVRLCFDPVLRTDDWLEHYSDCIEETFKVIKADSVHDVTIGGFRLSSDHFKEMRSVRHDSALLHYPYKRKGNVVSYSETENAEINEFMIEKLKMYIPKDRIAAWTSL</sequence>
<dbReference type="EMBL" id="CP029803">
    <property type="protein sequence ID" value="AWT60765.1"/>
    <property type="molecule type" value="Genomic_DNA"/>
</dbReference>
<dbReference type="Proteomes" id="UP000247465">
    <property type="component" value="Chromosome"/>
</dbReference>
<dbReference type="InterPro" id="IPR049539">
    <property type="entry name" value="SPL"/>
</dbReference>
<dbReference type="GO" id="GO:0042601">
    <property type="term" value="C:endospore-forming forespore"/>
    <property type="evidence" value="ECO:0007669"/>
    <property type="project" value="TreeGrafter"/>
</dbReference>
<organism evidence="1 2">
    <name type="scientific">Candidatus Moanibacter tarae</name>
    <dbReference type="NCBI Taxonomy" id="2200854"/>
    <lineage>
        <taxon>Bacteria</taxon>
        <taxon>Pseudomonadati</taxon>
        <taxon>Verrucomicrobiota</taxon>
        <taxon>Opitutia</taxon>
        <taxon>Puniceicoccales</taxon>
        <taxon>Puniceicoccales incertae sedis</taxon>
        <taxon>Candidatus Moanibacter</taxon>
    </lineage>
</organism>
<keyword evidence="1" id="KW-0456">Lyase</keyword>
<dbReference type="Gene3D" id="3.80.30.30">
    <property type="match status" value="1"/>
</dbReference>
<dbReference type="GO" id="GO:1904047">
    <property type="term" value="F:S-adenosyl-L-methionine binding"/>
    <property type="evidence" value="ECO:0007669"/>
    <property type="project" value="TreeGrafter"/>
</dbReference>
<dbReference type="EC" id="4.1.99.14" evidence="1"/>
<dbReference type="GO" id="GO:0003913">
    <property type="term" value="F:DNA photolyase activity"/>
    <property type="evidence" value="ECO:0007669"/>
    <property type="project" value="TreeGrafter"/>
</dbReference>
<dbReference type="GO" id="GO:0051539">
    <property type="term" value="F:4 iron, 4 sulfur cluster binding"/>
    <property type="evidence" value="ECO:0007669"/>
    <property type="project" value="TreeGrafter"/>
</dbReference>
<dbReference type="AlphaFoldDB" id="A0A2Z4AGJ2"/>
<name>A0A2Z4AGJ2_9BACT</name>
<protein>
    <submittedName>
        <fullName evidence="1">Spore photoproduct lyase</fullName>
        <ecNumber evidence="1">4.1.99.14</ecNumber>
    </submittedName>
</protein>
<gene>
    <name evidence="1" type="primary">splG</name>
    <name evidence="1" type="ORF">DF168_01985</name>
</gene>
<dbReference type="KEGG" id="mtar:DF168_01985"/>
<dbReference type="Gene3D" id="3.40.50.12110">
    <property type="match status" value="1"/>
</dbReference>
<reference evidence="1 2" key="1">
    <citation type="submission" date="2018-06" db="EMBL/GenBank/DDBJ databases">
        <title>Draft Genome Sequence of a Novel Marine Bacterium Related to the Verrucomicrobia.</title>
        <authorList>
            <person name="Vosseberg J."/>
            <person name="Martijn J."/>
            <person name="Ettema T.J.G."/>
        </authorList>
    </citation>
    <scope>NUCLEOTIDE SEQUENCE [LARGE SCALE GENOMIC DNA]</scope>
    <source>
        <strain evidence="1">TARA_B100001123</strain>
    </source>
</reference>
<accession>A0A2Z4AGJ2</accession>